<keyword evidence="14" id="KW-1185">Reference proteome</keyword>
<feature type="domain" description="Calcineurin-like phosphoesterase" evidence="12">
    <location>
        <begin position="79"/>
        <end position="319"/>
    </location>
</feature>
<dbReference type="GO" id="GO:0046872">
    <property type="term" value="F:metal ion binding"/>
    <property type="evidence" value="ECO:0007669"/>
    <property type="project" value="UniProtKB-KW"/>
</dbReference>
<dbReference type="GO" id="GO:0006506">
    <property type="term" value="P:GPI anchor biosynthetic process"/>
    <property type="evidence" value="ECO:0007669"/>
    <property type="project" value="InterPro"/>
</dbReference>
<keyword evidence="11" id="KW-0732">Signal</keyword>
<keyword evidence="8" id="KW-0472">Membrane</keyword>
<dbReference type="Proteomes" id="UP000825729">
    <property type="component" value="Unassembled WGS sequence"/>
</dbReference>
<proteinExistence type="inferred from homology"/>
<dbReference type="Gene3D" id="3.60.21.10">
    <property type="match status" value="1"/>
</dbReference>
<keyword evidence="4" id="KW-0812">Transmembrane</keyword>
<feature type="region of interest" description="Disordered" evidence="10">
    <location>
        <begin position="29"/>
        <end position="48"/>
    </location>
</feature>
<keyword evidence="6" id="KW-0378">Hydrolase</keyword>
<gene>
    <name evidence="13" type="ORF">H6P81_011552</name>
</gene>
<dbReference type="GO" id="GO:0016020">
    <property type="term" value="C:membrane"/>
    <property type="evidence" value="ECO:0007669"/>
    <property type="project" value="UniProtKB-SubCell"/>
</dbReference>
<dbReference type="AlphaFoldDB" id="A0AAV7EVE0"/>
<reference evidence="13 14" key="1">
    <citation type="submission" date="2021-07" db="EMBL/GenBank/DDBJ databases">
        <title>The Aristolochia fimbriata genome: insights into angiosperm evolution, floral development and chemical biosynthesis.</title>
        <authorList>
            <person name="Jiao Y."/>
        </authorList>
    </citation>
    <scope>NUCLEOTIDE SEQUENCE [LARGE SCALE GENOMIC DNA]</scope>
    <source>
        <strain evidence="13">IBCAS-2021</strain>
        <tissue evidence="13">Leaf</tissue>
    </source>
</reference>
<evidence type="ECO:0000256" key="2">
    <source>
        <dbReference type="ARBA" id="ARBA00004141"/>
    </source>
</evidence>
<evidence type="ECO:0000313" key="13">
    <source>
        <dbReference type="EMBL" id="KAG9451587.1"/>
    </source>
</evidence>
<dbReference type="GO" id="GO:0016787">
    <property type="term" value="F:hydrolase activity"/>
    <property type="evidence" value="ECO:0007669"/>
    <property type="project" value="UniProtKB-KW"/>
</dbReference>
<evidence type="ECO:0000259" key="12">
    <source>
        <dbReference type="Pfam" id="PF00149"/>
    </source>
</evidence>
<evidence type="ECO:0000256" key="6">
    <source>
        <dbReference type="ARBA" id="ARBA00022801"/>
    </source>
</evidence>
<evidence type="ECO:0000256" key="3">
    <source>
        <dbReference type="ARBA" id="ARBA00008895"/>
    </source>
</evidence>
<name>A0AAV7EVE0_ARIFI</name>
<evidence type="ECO:0000256" key="8">
    <source>
        <dbReference type="ARBA" id="ARBA00023136"/>
    </source>
</evidence>
<dbReference type="SUPFAM" id="SSF56300">
    <property type="entry name" value="Metallo-dependent phosphatases"/>
    <property type="match status" value="1"/>
</dbReference>
<dbReference type="Pfam" id="PF00149">
    <property type="entry name" value="Metallophos"/>
    <property type="match status" value="1"/>
</dbReference>
<feature type="chain" id="PRO_5043350118" description="Calcineurin-like phosphoesterase domain-containing protein" evidence="11">
    <location>
        <begin position="26"/>
        <end position="416"/>
    </location>
</feature>
<evidence type="ECO:0000256" key="5">
    <source>
        <dbReference type="ARBA" id="ARBA00022723"/>
    </source>
</evidence>
<dbReference type="PANTHER" id="PTHR13315:SF0">
    <property type="entry name" value="METALLOPHOSPHOESTERASE 1"/>
    <property type="match status" value="1"/>
</dbReference>
<evidence type="ECO:0000256" key="1">
    <source>
        <dbReference type="ARBA" id="ARBA00001936"/>
    </source>
</evidence>
<comment type="similarity">
    <text evidence="3">Belongs to the metallophosphoesterase superfamily. MPPE1 family.</text>
</comment>
<dbReference type="PANTHER" id="PTHR13315">
    <property type="entry name" value="METALLO PHOSPHOESTERASE RELATED"/>
    <property type="match status" value="1"/>
</dbReference>
<feature type="signal peptide" evidence="11">
    <location>
        <begin position="1"/>
        <end position="25"/>
    </location>
</feature>
<comment type="caution">
    <text evidence="13">The sequence shown here is derived from an EMBL/GenBank/DDBJ whole genome shotgun (WGS) entry which is preliminary data.</text>
</comment>
<keyword evidence="7" id="KW-1133">Transmembrane helix</keyword>
<evidence type="ECO:0000256" key="11">
    <source>
        <dbReference type="SAM" id="SignalP"/>
    </source>
</evidence>
<dbReference type="InterPro" id="IPR033308">
    <property type="entry name" value="PGAP5/Cdc1/Ted1"/>
</dbReference>
<sequence>MVSLRSTLPLLLVVALLVFEEKVSSPSCQVVEDRGSSPQEGPKGGSSDDFKVMMVANLLLMGSEAGYTNIYFRDSYMSKFFRKSFERLKPDMLVVLGDISAKGSELTSSKWLSVLQQLQRILGPFLGLPLHVVLGDRDVGECNKLNAKSVNQIASSLPGLDSAGCGSFEVSNISFVSLNAVALLCGNNDLRFSVERVIERENLDLSRHDKKIKVVKSKATDRKNDIGDFHWRDNAVESGTGPVLLLHFPLHRSIDHCRGHKTLSESIGSHLHESSSPYLHRGYIGDGPHEVVQSMPSNATEYIFQALRPRIVFSAHTHKFCYHTHRDGTREVTVPAMTWNVKDDPGFVIATFRQNDAVIVSQCSLARESHVLMAYASVLVEEISKVSPIFKSQNYLKVKRGLEIMVEFGMWDQFSV</sequence>
<evidence type="ECO:0000256" key="7">
    <source>
        <dbReference type="ARBA" id="ARBA00022989"/>
    </source>
</evidence>
<dbReference type="InterPro" id="IPR029052">
    <property type="entry name" value="Metallo-depent_PP-like"/>
</dbReference>
<organism evidence="13 14">
    <name type="scientific">Aristolochia fimbriata</name>
    <name type="common">White veined hardy Dutchman's pipe vine</name>
    <dbReference type="NCBI Taxonomy" id="158543"/>
    <lineage>
        <taxon>Eukaryota</taxon>
        <taxon>Viridiplantae</taxon>
        <taxon>Streptophyta</taxon>
        <taxon>Embryophyta</taxon>
        <taxon>Tracheophyta</taxon>
        <taxon>Spermatophyta</taxon>
        <taxon>Magnoliopsida</taxon>
        <taxon>Magnoliidae</taxon>
        <taxon>Piperales</taxon>
        <taxon>Aristolochiaceae</taxon>
        <taxon>Aristolochia</taxon>
    </lineage>
</organism>
<keyword evidence="5" id="KW-0479">Metal-binding</keyword>
<dbReference type="InterPro" id="IPR004843">
    <property type="entry name" value="Calcineurin-like_PHP"/>
</dbReference>
<dbReference type="FunFam" id="3.60.21.10:FF:000135">
    <property type="entry name" value="Os06g0222800 protein"/>
    <property type="match status" value="1"/>
</dbReference>
<accession>A0AAV7EVE0</accession>
<evidence type="ECO:0000313" key="14">
    <source>
        <dbReference type="Proteomes" id="UP000825729"/>
    </source>
</evidence>
<evidence type="ECO:0000256" key="10">
    <source>
        <dbReference type="SAM" id="MobiDB-lite"/>
    </source>
</evidence>
<evidence type="ECO:0000256" key="9">
    <source>
        <dbReference type="ARBA" id="ARBA00023211"/>
    </source>
</evidence>
<evidence type="ECO:0000256" key="4">
    <source>
        <dbReference type="ARBA" id="ARBA00022692"/>
    </source>
</evidence>
<comment type="cofactor">
    <cofactor evidence="1">
        <name>Mn(2+)</name>
        <dbReference type="ChEBI" id="CHEBI:29035"/>
    </cofactor>
</comment>
<keyword evidence="9" id="KW-0464">Manganese</keyword>
<protein>
    <recommendedName>
        <fullName evidence="12">Calcineurin-like phosphoesterase domain-containing protein</fullName>
    </recommendedName>
</protein>
<comment type="subcellular location">
    <subcellularLocation>
        <location evidence="2">Membrane</location>
        <topology evidence="2">Multi-pass membrane protein</topology>
    </subcellularLocation>
</comment>
<dbReference type="EMBL" id="JAINDJ010000004">
    <property type="protein sequence ID" value="KAG9451587.1"/>
    <property type="molecule type" value="Genomic_DNA"/>
</dbReference>